<gene>
    <name evidence="8" type="primary">pepA</name>
    <name evidence="9" type="ORF">C0V70_02155</name>
</gene>
<dbReference type="PROSITE" id="PS00631">
    <property type="entry name" value="CYTOSOL_AP"/>
    <property type="match status" value="1"/>
</dbReference>
<dbReference type="Proteomes" id="UP000235584">
    <property type="component" value="Chromosome"/>
</dbReference>
<keyword evidence="6 8" id="KW-0378">Hydrolase</keyword>
<evidence type="ECO:0000313" key="10">
    <source>
        <dbReference type="Proteomes" id="UP000235584"/>
    </source>
</evidence>
<dbReference type="EC" id="3.4.11.10" evidence="8"/>
<keyword evidence="4 8" id="KW-0031">Aminopeptidase</keyword>
<dbReference type="GO" id="GO:0030145">
    <property type="term" value="F:manganese ion binding"/>
    <property type="evidence" value="ECO:0007669"/>
    <property type="project" value="UniProtKB-UniRule"/>
</dbReference>
<feature type="binding site" evidence="8">
    <location>
        <position position="283"/>
    </location>
    <ligand>
        <name>Mn(2+)</name>
        <dbReference type="ChEBI" id="CHEBI:29035"/>
        <label>2</label>
    </ligand>
</feature>
<evidence type="ECO:0000256" key="8">
    <source>
        <dbReference type="HAMAP-Rule" id="MF_00181"/>
    </source>
</evidence>
<comment type="function">
    <text evidence="8">Presumably involved in the processing and regular turnover of intracellular proteins. Catalyzes the removal of unsubstituted N-terminal amino acids from various peptides.</text>
</comment>
<evidence type="ECO:0000256" key="2">
    <source>
        <dbReference type="ARBA" id="ARBA00000967"/>
    </source>
</evidence>
<feature type="active site" evidence="8">
    <location>
        <position position="369"/>
    </location>
</feature>
<protein>
    <recommendedName>
        <fullName evidence="8">Probable cytosol aminopeptidase</fullName>
        <ecNumber evidence="8">3.4.11.1</ecNumber>
    </recommendedName>
    <alternativeName>
        <fullName evidence="8">Leucine aminopeptidase</fullName>
        <shortName evidence="8">LAP</shortName>
        <ecNumber evidence="8">3.4.11.10</ecNumber>
    </alternativeName>
    <alternativeName>
        <fullName evidence="8">Leucyl aminopeptidase</fullName>
    </alternativeName>
</protein>
<feature type="binding site" evidence="8">
    <location>
        <position position="365"/>
    </location>
    <ligand>
        <name>Mn(2+)</name>
        <dbReference type="ChEBI" id="CHEBI:29035"/>
        <label>1</label>
    </ligand>
</feature>
<feature type="binding site" evidence="8">
    <location>
        <position position="367"/>
    </location>
    <ligand>
        <name>Mn(2+)</name>
        <dbReference type="ChEBI" id="CHEBI:29035"/>
        <label>1</label>
    </ligand>
</feature>
<dbReference type="RefSeq" id="WP_102242222.1">
    <property type="nucleotide sequence ID" value="NZ_CP025704.1"/>
</dbReference>
<dbReference type="PANTHER" id="PTHR11963:SF23">
    <property type="entry name" value="CYTOSOL AMINOPEPTIDASE"/>
    <property type="match status" value="1"/>
</dbReference>
<dbReference type="InterPro" id="IPR008283">
    <property type="entry name" value="Peptidase_M17_N"/>
</dbReference>
<evidence type="ECO:0000313" key="9">
    <source>
        <dbReference type="EMBL" id="AUN96927.1"/>
    </source>
</evidence>
<dbReference type="EMBL" id="CP025704">
    <property type="protein sequence ID" value="AUN96927.1"/>
    <property type="molecule type" value="Genomic_DNA"/>
</dbReference>
<dbReference type="Gene3D" id="3.40.220.10">
    <property type="entry name" value="Leucine Aminopeptidase, subunit E, domain 1"/>
    <property type="match status" value="1"/>
</dbReference>
<comment type="similarity">
    <text evidence="3 8">Belongs to the peptidase M17 family.</text>
</comment>
<dbReference type="Pfam" id="PF00883">
    <property type="entry name" value="Peptidase_M17"/>
    <property type="match status" value="1"/>
</dbReference>
<feature type="binding site" evidence="8">
    <location>
        <position position="367"/>
    </location>
    <ligand>
        <name>Mn(2+)</name>
        <dbReference type="ChEBI" id="CHEBI:29035"/>
        <label>2</label>
    </ligand>
</feature>
<feature type="binding site" evidence="8">
    <location>
        <position position="288"/>
    </location>
    <ligand>
        <name>Mn(2+)</name>
        <dbReference type="ChEBI" id="CHEBI:29035"/>
        <label>1</label>
    </ligand>
</feature>
<keyword evidence="7 8" id="KW-0464">Manganese</keyword>
<dbReference type="InterPro" id="IPR011356">
    <property type="entry name" value="Leucine_aapep/pepB"/>
</dbReference>
<dbReference type="InterPro" id="IPR023042">
    <property type="entry name" value="Peptidase_M17_leu_NH2_pept"/>
</dbReference>
<evidence type="ECO:0000256" key="5">
    <source>
        <dbReference type="ARBA" id="ARBA00022670"/>
    </source>
</evidence>
<dbReference type="PRINTS" id="PR00481">
    <property type="entry name" value="LAMNOPPTDASE"/>
</dbReference>
<feature type="active site" evidence="8">
    <location>
        <position position="295"/>
    </location>
</feature>
<dbReference type="InterPro" id="IPR000819">
    <property type="entry name" value="Peptidase_M17_C"/>
</dbReference>
<keyword evidence="8" id="KW-0479">Metal-binding</keyword>
<dbReference type="CDD" id="cd00433">
    <property type="entry name" value="Peptidase_M17"/>
    <property type="match status" value="1"/>
</dbReference>
<dbReference type="SUPFAM" id="SSF53187">
    <property type="entry name" value="Zn-dependent exopeptidases"/>
    <property type="match status" value="1"/>
</dbReference>
<feature type="binding site" evidence="8">
    <location>
        <position position="306"/>
    </location>
    <ligand>
        <name>Mn(2+)</name>
        <dbReference type="ChEBI" id="CHEBI:29035"/>
        <label>2</label>
    </ligand>
</feature>
<keyword evidence="10" id="KW-1185">Reference proteome</keyword>
<dbReference type="KEGG" id="bsto:C0V70_02155"/>
<dbReference type="GO" id="GO:0005737">
    <property type="term" value="C:cytoplasm"/>
    <property type="evidence" value="ECO:0007669"/>
    <property type="project" value="UniProtKB-SubCell"/>
</dbReference>
<dbReference type="SUPFAM" id="SSF52949">
    <property type="entry name" value="Macro domain-like"/>
    <property type="match status" value="1"/>
</dbReference>
<comment type="cofactor">
    <cofactor evidence="8">
        <name>Mn(2+)</name>
        <dbReference type="ChEBI" id="CHEBI:29035"/>
    </cofactor>
    <text evidence="8">Binds 2 manganese ions per subunit.</text>
</comment>
<comment type="catalytic activity">
    <reaction evidence="1 8">
        <text>Release of an N-terminal amino acid, Xaa-|-Yaa-, in which Xaa is preferably Leu, but may be other amino acids including Pro although not Arg or Lys, and Yaa may be Pro. Amino acid amides and methyl esters are also readily hydrolyzed, but rates on arylamides are exceedingly low.</text>
        <dbReference type="EC" id="3.4.11.1"/>
    </reaction>
</comment>
<sequence>MKINLSFAPTSAELNVYSCFNKTQEEKAAKTTKTSKKAPASKPKTEKVLVKPHWPEEVTEAFEHAVASKHYKGDVGETFALTLVNGQSAIILGLGDKNKVTKETLRRQIAHIYKAVSGRYEDMNLHLDGFLLKGEQEESLAAIVESLHMTSYVFDRHLSAKKTAKLQTINLVTSEKKTAQKKFEAAIAEASKIGESITVAKNFVNEAPNILNSETYAKEIEKDAKSLKNVKVKVLGVPELKKENMNMFLSVNAGSAYGARLVHLTYTPKKATSKTRHIALVGKGLTFDTGGYSLKPGASMMNMKFDMAGSATVYAAFRAAVLLELPVKISCYLGMTDNAVNEKATMPDSIVKARNGKTVEILNTDAEGRLVLGDVVNYACDSKPDALIDAATLTGAILVALGNEVCGLFSNDQKLADALLKSAKNSDEYMWQLPIIDEHKNDMKSVVADLKNIGGASFGGSAKGAAFIEAFIEPGISWAHLDIAGIGDSQGHLPYCSAKGASGLVIRTLVDYLRKQ</sequence>
<name>A0A2K9NN42_BACTC</name>
<dbReference type="PANTHER" id="PTHR11963">
    <property type="entry name" value="LEUCINE AMINOPEPTIDASE-RELATED"/>
    <property type="match status" value="1"/>
</dbReference>
<comment type="catalytic activity">
    <reaction evidence="2 8">
        <text>Release of an N-terminal amino acid, preferentially leucine, but not glutamic or aspartic acids.</text>
        <dbReference type="EC" id="3.4.11.10"/>
    </reaction>
</comment>
<evidence type="ECO:0000256" key="1">
    <source>
        <dbReference type="ARBA" id="ARBA00000135"/>
    </source>
</evidence>
<accession>A0A2K9NN42</accession>
<dbReference type="HAMAP" id="MF_00181">
    <property type="entry name" value="Cytosol_peptidase_M17"/>
    <property type="match status" value="1"/>
</dbReference>
<keyword evidence="8" id="KW-0963">Cytoplasm</keyword>
<dbReference type="AlphaFoldDB" id="A0A2K9NN42"/>
<dbReference type="GO" id="GO:0006508">
    <property type="term" value="P:proteolysis"/>
    <property type="evidence" value="ECO:0007669"/>
    <property type="project" value="UniProtKB-KW"/>
</dbReference>
<reference evidence="9 10" key="1">
    <citation type="submission" date="2018-01" db="EMBL/GenBank/DDBJ databases">
        <title>Complete genome sequence of Bacteriovorax stolpii DSM12778.</title>
        <authorList>
            <person name="Tang B."/>
            <person name="Chang J."/>
        </authorList>
    </citation>
    <scope>NUCLEOTIDE SEQUENCE [LARGE SCALE GENOMIC DNA]</scope>
    <source>
        <strain evidence="9 10">DSM 12778</strain>
    </source>
</reference>
<dbReference type="Pfam" id="PF02789">
    <property type="entry name" value="Peptidase_M17_N"/>
    <property type="match status" value="1"/>
</dbReference>
<feature type="binding site" evidence="8">
    <location>
        <position position="288"/>
    </location>
    <ligand>
        <name>Mn(2+)</name>
        <dbReference type="ChEBI" id="CHEBI:29035"/>
        <label>2</label>
    </ligand>
</feature>
<keyword evidence="5 8" id="KW-0645">Protease</keyword>
<dbReference type="GO" id="GO:0070006">
    <property type="term" value="F:metalloaminopeptidase activity"/>
    <property type="evidence" value="ECO:0007669"/>
    <property type="project" value="InterPro"/>
</dbReference>
<comment type="subcellular location">
    <subcellularLocation>
        <location evidence="8">Cytoplasm</location>
    </subcellularLocation>
</comment>
<evidence type="ECO:0000256" key="7">
    <source>
        <dbReference type="ARBA" id="ARBA00023211"/>
    </source>
</evidence>
<dbReference type="EC" id="3.4.11.1" evidence="8"/>
<dbReference type="InterPro" id="IPR043472">
    <property type="entry name" value="Macro_dom-like"/>
</dbReference>
<organism evidence="9 10">
    <name type="scientific">Bacteriovorax stolpii</name>
    <name type="common">Bdellovibrio stolpii</name>
    <dbReference type="NCBI Taxonomy" id="960"/>
    <lineage>
        <taxon>Bacteria</taxon>
        <taxon>Pseudomonadati</taxon>
        <taxon>Bdellovibrionota</taxon>
        <taxon>Bacteriovoracia</taxon>
        <taxon>Bacteriovoracales</taxon>
        <taxon>Bacteriovoracaceae</taxon>
        <taxon>Bacteriovorax</taxon>
    </lineage>
</organism>
<evidence type="ECO:0000256" key="4">
    <source>
        <dbReference type="ARBA" id="ARBA00022438"/>
    </source>
</evidence>
<dbReference type="Gene3D" id="3.40.630.10">
    <property type="entry name" value="Zn peptidases"/>
    <property type="match status" value="1"/>
</dbReference>
<evidence type="ECO:0000256" key="6">
    <source>
        <dbReference type="ARBA" id="ARBA00022801"/>
    </source>
</evidence>
<evidence type="ECO:0000256" key="3">
    <source>
        <dbReference type="ARBA" id="ARBA00009528"/>
    </source>
</evidence>
<proteinExistence type="inferred from homology"/>